<dbReference type="Gene3D" id="1.10.10.10">
    <property type="entry name" value="Winged helix-like DNA-binding domain superfamily/Winged helix DNA-binding domain"/>
    <property type="match status" value="1"/>
</dbReference>
<evidence type="ECO:0000256" key="4">
    <source>
        <dbReference type="ARBA" id="ARBA00023159"/>
    </source>
</evidence>
<dbReference type="InterPro" id="IPR036390">
    <property type="entry name" value="WH_DNA-bd_sf"/>
</dbReference>
<dbReference type="PANTHER" id="PTHR30293:SF2">
    <property type="entry name" value="TRANSCRIPTIONAL ACTIVATOR PROTEIN NHAR"/>
    <property type="match status" value="1"/>
</dbReference>
<dbReference type="InterPro" id="IPR005119">
    <property type="entry name" value="LysR_subst-bd"/>
</dbReference>
<accession>A0A1K1X0H3</accession>
<sequence>MLPKVNLKHLHYFWLIAREGSIARASEVLDLAPQTLSGQLASLEESLGHALFRRENRSLKLTEKGQWVYQYAEQIFALTEEMESGLKHFEKQAPLKLRVGIAASIHKLIAWQLLEPATQLERSLNLRCHTGQTPDLIRSLKKQAFDLVLTDQLPEDFSQSGLVATELMRTPISLFATPDTTQRLQADFPNSLHGERLLATSFSTPYFQQLLLWLQQRQITPEFVAEIDDSALIKVFGSRGMGIFAAPHAIRDEVCRQYGVSELARIDGVMDAIFAVTRTASPQHLAIRSILAHKSIEKN</sequence>
<evidence type="ECO:0000256" key="3">
    <source>
        <dbReference type="ARBA" id="ARBA00023125"/>
    </source>
</evidence>
<dbReference type="Pfam" id="PF03466">
    <property type="entry name" value="LysR_substrate"/>
    <property type="match status" value="1"/>
</dbReference>
<proteinExistence type="inferred from homology"/>
<dbReference type="PANTHER" id="PTHR30293">
    <property type="entry name" value="TRANSCRIPTIONAL REGULATORY PROTEIN NAC-RELATED"/>
    <property type="match status" value="1"/>
</dbReference>
<dbReference type="Pfam" id="PF00126">
    <property type="entry name" value="HTH_1"/>
    <property type="match status" value="1"/>
</dbReference>
<evidence type="ECO:0000256" key="2">
    <source>
        <dbReference type="ARBA" id="ARBA00023015"/>
    </source>
</evidence>
<keyword evidence="4" id="KW-0010">Activator</keyword>
<dbReference type="InterPro" id="IPR036388">
    <property type="entry name" value="WH-like_DNA-bd_sf"/>
</dbReference>
<reference evidence="7 8" key="1">
    <citation type="submission" date="2016-11" db="EMBL/GenBank/DDBJ databases">
        <authorList>
            <person name="Jaros S."/>
            <person name="Januszkiewicz K."/>
            <person name="Wedrychowicz H."/>
        </authorList>
    </citation>
    <scope>NUCLEOTIDE SEQUENCE [LARGE SCALE GENOMIC DNA]</scope>
    <source>
        <strain evidence="7 8">DSM 21637</strain>
    </source>
</reference>
<dbReference type="PROSITE" id="PS50931">
    <property type="entry name" value="HTH_LYSR"/>
    <property type="match status" value="1"/>
</dbReference>
<dbReference type="InterPro" id="IPR000847">
    <property type="entry name" value="LysR_HTH_N"/>
</dbReference>
<dbReference type="GO" id="GO:0003700">
    <property type="term" value="F:DNA-binding transcription factor activity"/>
    <property type="evidence" value="ECO:0007669"/>
    <property type="project" value="InterPro"/>
</dbReference>
<dbReference type="GO" id="GO:0003677">
    <property type="term" value="F:DNA binding"/>
    <property type="evidence" value="ECO:0007669"/>
    <property type="project" value="UniProtKB-KW"/>
</dbReference>
<evidence type="ECO:0000256" key="5">
    <source>
        <dbReference type="ARBA" id="ARBA00023163"/>
    </source>
</evidence>
<evidence type="ECO:0000313" key="8">
    <source>
        <dbReference type="Proteomes" id="UP000182350"/>
    </source>
</evidence>
<dbReference type="GO" id="GO:2000142">
    <property type="term" value="P:regulation of DNA-templated transcription initiation"/>
    <property type="evidence" value="ECO:0007669"/>
    <property type="project" value="TreeGrafter"/>
</dbReference>
<comment type="similarity">
    <text evidence="1">Belongs to the LysR transcriptional regulatory family.</text>
</comment>
<evidence type="ECO:0000313" key="7">
    <source>
        <dbReference type="EMBL" id="SFX43015.1"/>
    </source>
</evidence>
<dbReference type="AlphaFoldDB" id="A0A1K1X0H3"/>
<keyword evidence="3" id="KW-0238">DNA-binding</keyword>
<organism evidence="7 8">
    <name type="scientific">Marinospirillum alkaliphilum DSM 21637</name>
    <dbReference type="NCBI Taxonomy" id="1122209"/>
    <lineage>
        <taxon>Bacteria</taxon>
        <taxon>Pseudomonadati</taxon>
        <taxon>Pseudomonadota</taxon>
        <taxon>Gammaproteobacteria</taxon>
        <taxon>Oceanospirillales</taxon>
        <taxon>Oceanospirillaceae</taxon>
        <taxon>Marinospirillum</taxon>
    </lineage>
</organism>
<dbReference type="FunFam" id="1.10.10.10:FF:000001">
    <property type="entry name" value="LysR family transcriptional regulator"/>
    <property type="match status" value="1"/>
</dbReference>
<evidence type="ECO:0000256" key="1">
    <source>
        <dbReference type="ARBA" id="ARBA00009437"/>
    </source>
</evidence>
<dbReference type="Proteomes" id="UP000182350">
    <property type="component" value="Unassembled WGS sequence"/>
</dbReference>
<name>A0A1K1X0H3_9GAMM</name>
<dbReference type="Gene3D" id="3.40.190.10">
    <property type="entry name" value="Periplasmic binding protein-like II"/>
    <property type="match status" value="2"/>
</dbReference>
<gene>
    <name evidence="7" type="ORF">SAMN02745752_01634</name>
</gene>
<dbReference type="SUPFAM" id="SSF53850">
    <property type="entry name" value="Periplasmic binding protein-like II"/>
    <property type="match status" value="1"/>
</dbReference>
<evidence type="ECO:0000259" key="6">
    <source>
        <dbReference type="PROSITE" id="PS50931"/>
    </source>
</evidence>
<keyword evidence="5" id="KW-0804">Transcription</keyword>
<keyword evidence="8" id="KW-1185">Reference proteome</keyword>
<dbReference type="STRING" id="1122209.SAMN02745752_01634"/>
<protein>
    <submittedName>
        <fullName evidence="7">LysR family transcriptional regulator, transcriptional activator of nhaA</fullName>
    </submittedName>
</protein>
<dbReference type="EMBL" id="FPJW01000005">
    <property type="protein sequence ID" value="SFX43015.1"/>
    <property type="molecule type" value="Genomic_DNA"/>
</dbReference>
<dbReference type="SUPFAM" id="SSF46785">
    <property type="entry name" value="Winged helix' DNA-binding domain"/>
    <property type="match status" value="1"/>
</dbReference>
<keyword evidence="2" id="KW-0805">Transcription regulation</keyword>
<dbReference type="RefSeq" id="WP_218163479.1">
    <property type="nucleotide sequence ID" value="NZ_FPJW01000005.1"/>
</dbReference>
<feature type="domain" description="HTH lysR-type" evidence="6">
    <location>
        <begin position="5"/>
        <end position="62"/>
    </location>
</feature>